<name>A0ABS8V3R7_DATST</name>
<evidence type="ECO:0000313" key="3">
    <source>
        <dbReference type="Proteomes" id="UP000823775"/>
    </source>
</evidence>
<feature type="coiled-coil region" evidence="1">
    <location>
        <begin position="133"/>
        <end position="167"/>
    </location>
</feature>
<keyword evidence="1" id="KW-0175">Coiled coil</keyword>
<dbReference type="Proteomes" id="UP000823775">
    <property type="component" value="Unassembled WGS sequence"/>
</dbReference>
<organism evidence="2 3">
    <name type="scientific">Datura stramonium</name>
    <name type="common">Jimsonweed</name>
    <name type="synonym">Common thornapple</name>
    <dbReference type="NCBI Taxonomy" id="4076"/>
    <lineage>
        <taxon>Eukaryota</taxon>
        <taxon>Viridiplantae</taxon>
        <taxon>Streptophyta</taxon>
        <taxon>Embryophyta</taxon>
        <taxon>Tracheophyta</taxon>
        <taxon>Spermatophyta</taxon>
        <taxon>Magnoliopsida</taxon>
        <taxon>eudicotyledons</taxon>
        <taxon>Gunneridae</taxon>
        <taxon>Pentapetalae</taxon>
        <taxon>asterids</taxon>
        <taxon>lamiids</taxon>
        <taxon>Solanales</taxon>
        <taxon>Solanaceae</taxon>
        <taxon>Solanoideae</taxon>
        <taxon>Datureae</taxon>
        <taxon>Datura</taxon>
    </lineage>
</organism>
<protein>
    <submittedName>
        <fullName evidence="2">Uncharacterized protein</fullName>
    </submittedName>
</protein>
<reference evidence="2 3" key="1">
    <citation type="journal article" date="2021" name="BMC Genomics">
        <title>Datura genome reveals duplications of psychoactive alkaloid biosynthetic genes and high mutation rate following tissue culture.</title>
        <authorList>
            <person name="Rajewski A."/>
            <person name="Carter-House D."/>
            <person name="Stajich J."/>
            <person name="Litt A."/>
        </authorList>
    </citation>
    <scope>NUCLEOTIDE SEQUENCE [LARGE SCALE GENOMIC DNA]</scope>
    <source>
        <strain evidence="2">AR-01</strain>
    </source>
</reference>
<gene>
    <name evidence="2" type="ORF">HAX54_028206</name>
</gene>
<sequence length="179" mass="20200">MATAARLASPCHQKREESVFHNTVMYIEYKNAIVASVNGVDFIVDVVSLGQILRVLMNGISTVKDQVVSRNFMNMIGKLKENLNQRGLGFVYLLTCVFKQFEVAIGKGMVVTRKKMFTEEQNSKGTFEDLGDLKESQLVNAQLKAENAGLRKKVEDLTQQMLQDQRAINERIDKLLSKL</sequence>
<evidence type="ECO:0000313" key="2">
    <source>
        <dbReference type="EMBL" id="MCD9641771.1"/>
    </source>
</evidence>
<comment type="caution">
    <text evidence="2">The sequence shown here is derived from an EMBL/GenBank/DDBJ whole genome shotgun (WGS) entry which is preliminary data.</text>
</comment>
<dbReference type="EMBL" id="JACEIK010003453">
    <property type="protein sequence ID" value="MCD9641771.1"/>
    <property type="molecule type" value="Genomic_DNA"/>
</dbReference>
<accession>A0ABS8V3R7</accession>
<proteinExistence type="predicted"/>
<evidence type="ECO:0000256" key="1">
    <source>
        <dbReference type="SAM" id="Coils"/>
    </source>
</evidence>
<keyword evidence="3" id="KW-1185">Reference proteome</keyword>